<dbReference type="OrthoDB" id="5400595at2759"/>
<evidence type="ECO:0000313" key="1">
    <source>
        <dbReference type="EMBL" id="PWW75382.1"/>
    </source>
</evidence>
<dbReference type="AlphaFoldDB" id="A0A317SLN9"/>
<dbReference type="Proteomes" id="UP000246991">
    <property type="component" value="Unassembled WGS sequence"/>
</dbReference>
<gene>
    <name evidence="1" type="ORF">C7212DRAFT_345367</name>
</gene>
<protein>
    <submittedName>
        <fullName evidence="1">Uncharacterized protein</fullName>
    </submittedName>
</protein>
<keyword evidence="2" id="KW-1185">Reference proteome</keyword>
<dbReference type="EMBL" id="PYWC01000047">
    <property type="protein sequence ID" value="PWW75382.1"/>
    <property type="molecule type" value="Genomic_DNA"/>
</dbReference>
<comment type="caution">
    <text evidence="1">The sequence shown here is derived from an EMBL/GenBank/DDBJ whole genome shotgun (WGS) entry which is preliminary data.</text>
</comment>
<name>A0A317SLN9_9PEZI</name>
<proteinExistence type="predicted"/>
<accession>A0A317SLN9</accession>
<sequence length="280" mass="30977">MSSGPNPPAPLKELSPAAALLLMLSLPSFKALREICGTPGHELSTRLLRENLGTIALAIAQKQCGPGIWSDIHTLVTARTRNLGPPPVSTVGSEEAEFGVKEVQILEETLDTLEEWHEIIVPLMLLQQQQLRRTRPKSKQPSRVLKLSGANPALTEFIPIDKAFLRYWTILIACVPEACIMTHSPASMKMEHYLSNFGYVEWAFEVFRGADEDEIRAVWEVGMLCARTGLGHLEDIVEAVLISAPAGFGSFEAETLLMEITNVHLEHMTRMLGAEVGWEE</sequence>
<evidence type="ECO:0000313" key="2">
    <source>
        <dbReference type="Proteomes" id="UP000246991"/>
    </source>
</evidence>
<organism evidence="1 2">
    <name type="scientific">Tuber magnatum</name>
    <name type="common">white Piedmont truffle</name>
    <dbReference type="NCBI Taxonomy" id="42249"/>
    <lineage>
        <taxon>Eukaryota</taxon>
        <taxon>Fungi</taxon>
        <taxon>Dikarya</taxon>
        <taxon>Ascomycota</taxon>
        <taxon>Pezizomycotina</taxon>
        <taxon>Pezizomycetes</taxon>
        <taxon>Pezizales</taxon>
        <taxon>Tuberaceae</taxon>
        <taxon>Tuber</taxon>
    </lineage>
</organism>
<reference evidence="1 2" key="1">
    <citation type="submission" date="2018-03" db="EMBL/GenBank/DDBJ databases">
        <title>Genomes of Pezizomycetes fungi and the evolution of truffles.</title>
        <authorList>
            <person name="Murat C."/>
            <person name="Payen T."/>
            <person name="Noel B."/>
            <person name="Kuo A."/>
            <person name="Martin F.M."/>
        </authorList>
    </citation>
    <scope>NUCLEOTIDE SEQUENCE [LARGE SCALE GENOMIC DNA]</scope>
    <source>
        <strain evidence="1">091103-1</strain>
    </source>
</reference>